<dbReference type="RefSeq" id="WP_349241077.1">
    <property type="nucleotide sequence ID" value="NZ_JAVTTO010000002.1"/>
</dbReference>
<sequence length="378" mass="41958">MKTTKLFSFLVTVLLTVSCSVDDELEFEKDITANSINECIQDCDIDDGNSGGGLGGGTGSSIWPKYFYTHKGETNNNVYYAESNNGTTWSANQLGLGAQTSQGSASVIFNNRQFLFYKGNNSANIFYAYKTSPTSSWQGNAWINNNRNDSKTDKSLSVTVFNNKVFVAHRGQTNKALYLSYSTTSSGIGNYTQVQALSTGNNVRDFSMVANGNTMYIFWTKTSDNNNEDRRIYYKTSTNPTNPGSWSSTIRLQDSNNAAFTTSAENGLSAVALNGKIFIAFGLEWRHRTYWIQGTIRSLFLGVLHEDDRWSHFYYPYETQRRPGIMVTEDSKLLISFAGKSTDRINTMKVDTNGSILIPPSETAGEAKVGGVFSYSNY</sequence>
<keyword evidence="2" id="KW-1185">Reference proteome</keyword>
<dbReference type="EMBL" id="JAVTTO010000002">
    <property type="protein sequence ID" value="MDT7831821.1"/>
    <property type="molecule type" value="Genomic_DNA"/>
</dbReference>
<comment type="caution">
    <text evidence="1">The sequence shown here is derived from an EMBL/GenBank/DDBJ whole genome shotgun (WGS) entry which is preliminary data.</text>
</comment>
<gene>
    <name evidence="1" type="ORF">RQM59_05480</name>
</gene>
<evidence type="ECO:0000313" key="2">
    <source>
        <dbReference type="Proteomes" id="UP001257277"/>
    </source>
</evidence>
<evidence type="ECO:0008006" key="3">
    <source>
        <dbReference type="Google" id="ProtNLM"/>
    </source>
</evidence>
<dbReference type="Proteomes" id="UP001257277">
    <property type="component" value="Unassembled WGS sequence"/>
</dbReference>
<dbReference type="SUPFAM" id="SSF89372">
    <property type="entry name" value="Fucose-specific lectin"/>
    <property type="match status" value="1"/>
</dbReference>
<name>A0ABU3LDN3_9FLAO</name>
<protein>
    <recommendedName>
        <fullName evidence="3">Exo-alpha-sialidase</fullName>
    </recommendedName>
</protein>
<evidence type="ECO:0000313" key="1">
    <source>
        <dbReference type="EMBL" id="MDT7831821.1"/>
    </source>
</evidence>
<proteinExistence type="predicted"/>
<organism evidence="1 2">
    <name type="scientific">Asprobacillus argus</name>
    <dbReference type="NCBI Taxonomy" id="3076534"/>
    <lineage>
        <taxon>Bacteria</taxon>
        <taxon>Pseudomonadati</taxon>
        <taxon>Bacteroidota</taxon>
        <taxon>Flavobacteriia</taxon>
        <taxon>Flavobacteriales</taxon>
        <taxon>Flavobacteriaceae</taxon>
        <taxon>Asprobacillus</taxon>
    </lineage>
</organism>
<dbReference type="Gene3D" id="2.115.10.20">
    <property type="entry name" value="Glycosyl hydrolase domain, family 43"/>
    <property type="match status" value="1"/>
</dbReference>
<dbReference type="PROSITE" id="PS51257">
    <property type="entry name" value="PROKAR_LIPOPROTEIN"/>
    <property type="match status" value="1"/>
</dbReference>
<reference evidence="1 2" key="1">
    <citation type="submission" date="2023-09" db="EMBL/GenBank/DDBJ databases">
        <title>Novel taxa isolated from Blanes Bay.</title>
        <authorList>
            <person name="Rey-Velasco X."/>
            <person name="Lucena T."/>
        </authorList>
    </citation>
    <scope>NUCLEOTIDE SEQUENCE [LARGE SCALE GENOMIC DNA]</scope>
    <source>
        <strain evidence="1 2">S356</strain>
    </source>
</reference>
<dbReference type="InterPro" id="IPR023296">
    <property type="entry name" value="Glyco_hydro_beta-prop_sf"/>
</dbReference>
<accession>A0ABU3LDN3</accession>